<keyword evidence="4" id="KW-1185">Reference proteome</keyword>
<dbReference type="Proteomes" id="UP001174936">
    <property type="component" value="Unassembled WGS sequence"/>
</dbReference>
<name>A0AA40CRT8_9PEZI</name>
<sequence length="399" mass="45489">MSSRRNLDKYRSRNGPAQFSDQLFWLRGPTRSSTSPDGGVLGEPETTTITRWGPFKVLHSGADLHDEPLHNQPELHDYGQLEVHGEPNLQDTTGGYFANDLDVGDEGPEKWVEVIGLLQDEVQGLFKDSLKQKQEKRKLQEKLQAQKANHGDQVKELERKLKQLETHQKDTAVKCAELEQQLEGAKSKAADAVRQLDIKSQTHKKAMTELENGHARTVKELENGHTRKVKELQDEIQKYTETELGKRFMLERSKYNDTRQGRDTLQQTVQRLNRDLIDMEEEAEERKAEISEKTREIQTLRADSAALKQKYESAEAKLTDAKGTLANELAEQAEGWRDERQALLKEVNDLKLQSAAERRAHKSELDDLAGQLARREKENEQLQKTVSGVKEIIGKLEGQ</sequence>
<feature type="coiled-coil region" evidence="1">
    <location>
        <begin position="222"/>
        <end position="385"/>
    </location>
</feature>
<dbReference type="Gene3D" id="1.10.287.1490">
    <property type="match status" value="1"/>
</dbReference>
<accession>A0AA40CRT8</accession>
<evidence type="ECO:0000256" key="1">
    <source>
        <dbReference type="SAM" id="Coils"/>
    </source>
</evidence>
<evidence type="ECO:0000313" key="4">
    <source>
        <dbReference type="Proteomes" id="UP001174936"/>
    </source>
</evidence>
<dbReference type="EMBL" id="JAULSV010000004">
    <property type="protein sequence ID" value="KAK0646819.1"/>
    <property type="molecule type" value="Genomic_DNA"/>
</dbReference>
<evidence type="ECO:0000256" key="2">
    <source>
        <dbReference type="SAM" id="MobiDB-lite"/>
    </source>
</evidence>
<feature type="coiled-coil region" evidence="1">
    <location>
        <begin position="129"/>
        <end position="195"/>
    </location>
</feature>
<evidence type="ECO:0000313" key="3">
    <source>
        <dbReference type="EMBL" id="KAK0646819.1"/>
    </source>
</evidence>
<comment type="caution">
    <text evidence="3">The sequence shown here is derived from an EMBL/GenBank/DDBJ whole genome shotgun (WGS) entry which is preliminary data.</text>
</comment>
<keyword evidence="1" id="KW-0175">Coiled coil</keyword>
<gene>
    <name evidence="3" type="ORF">B0T16DRAFT_414315</name>
</gene>
<proteinExistence type="predicted"/>
<feature type="region of interest" description="Disordered" evidence="2">
    <location>
        <begin position="21"/>
        <end position="46"/>
    </location>
</feature>
<dbReference type="AlphaFoldDB" id="A0AA40CRT8"/>
<organism evidence="3 4">
    <name type="scientific">Cercophora newfieldiana</name>
    <dbReference type="NCBI Taxonomy" id="92897"/>
    <lineage>
        <taxon>Eukaryota</taxon>
        <taxon>Fungi</taxon>
        <taxon>Dikarya</taxon>
        <taxon>Ascomycota</taxon>
        <taxon>Pezizomycotina</taxon>
        <taxon>Sordariomycetes</taxon>
        <taxon>Sordariomycetidae</taxon>
        <taxon>Sordariales</taxon>
        <taxon>Lasiosphaeriaceae</taxon>
        <taxon>Cercophora</taxon>
    </lineage>
</organism>
<reference evidence="3" key="1">
    <citation type="submission" date="2023-06" db="EMBL/GenBank/DDBJ databases">
        <title>Genome-scale phylogeny and comparative genomics of the fungal order Sordariales.</title>
        <authorList>
            <consortium name="Lawrence Berkeley National Laboratory"/>
            <person name="Hensen N."/>
            <person name="Bonometti L."/>
            <person name="Westerberg I."/>
            <person name="Brannstrom I.O."/>
            <person name="Guillou S."/>
            <person name="Cros-Aarteil S."/>
            <person name="Calhoun S."/>
            <person name="Haridas S."/>
            <person name="Kuo A."/>
            <person name="Mondo S."/>
            <person name="Pangilinan J."/>
            <person name="Riley R."/>
            <person name="Labutti K."/>
            <person name="Andreopoulos B."/>
            <person name="Lipzen A."/>
            <person name="Chen C."/>
            <person name="Yanf M."/>
            <person name="Daum C."/>
            <person name="Ng V."/>
            <person name="Clum A."/>
            <person name="Steindorff A."/>
            <person name="Ohm R."/>
            <person name="Martin F."/>
            <person name="Silar P."/>
            <person name="Natvig D."/>
            <person name="Lalanne C."/>
            <person name="Gautier V."/>
            <person name="Ament-Velasquez S.L."/>
            <person name="Kruys A."/>
            <person name="Hutchinson M.I."/>
            <person name="Powell A.J."/>
            <person name="Barry K."/>
            <person name="Miller A.N."/>
            <person name="Grigoriev I.V."/>
            <person name="Debuchy R."/>
            <person name="Gladieux P."/>
            <person name="Thoren M.H."/>
            <person name="Johannesson H."/>
        </authorList>
    </citation>
    <scope>NUCLEOTIDE SEQUENCE</scope>
    <source>
        <strain evidence="3">SMH2532-1</strain>
    </source>
</reference>
<protein>
    <submittedName>
        <fullName evidence="3">Uncharacterized protein</fullName>
    </submittedName>
</protein>